<sequence>LFGSDEVTTPKPNRRKRKPLRIDDLANKLQPDGKRFESLFGNDATLENSLFESLLSEEPSEAAVVPNGSKAVRKSTCQVGIVLYQMIEVCHVDVCTTARQRHVYQIHLRVANLFQCSACDYTNNNSVWEMRKHCTAVHQGDAQPISNEELHKQDIQMWNQKCFPDWRLKRTAFWWRNDDESAPDQCSSSSCEDGTQNSLIEEDTNQNGIYEDGISFELDDETANSQPPDGLVVDDRTCHICWSFLRLFKSSFALFAALNS</sequence>
<reference evidence="2" key="1">
    <citation type="submission" date="2017-02" db="UniProtKB">
        <authorList>
            <consortium name="WormBaseParasite"/>
        </authorList>
    </citation>
    <scope>IDENTIFICATION</scope>
</reference>
<dbReference type="Proteomes" id="UP000036681">
    <property type="component" value="Unplaced"/>
</dbReference>
<dbReference type="WBParaSite" id="ALUE_0002252501-mRNA-1">
    <property type="protein sequence ID" value="ALUE_0002252501-mRNA-1"/>
    <property type="gene ID" value="ALUE_0002252501"/>
</dbReference>
<name>A0A0M3IUU7_ASCLU</name>
<evidence type="ECO:0000313" key="2">
    <source>
        <dbReference type="WBParaSite" id="ALUE_0002252501-mRNA-1"/>
    </source>
</evidence>
<keyword evidence="1" id="KW-1185">Reference proteome</keyword>
<evidence type="ECO:0000313" key="1">
    <source>
        <dbReference type="Proteomes" id="UP000036681"/>
    </source>
</evidence>
<accession>A0A0M3IUU7</accession>
<dbReference type="AlphaFoldDB" id="A0A0M3IUU7"/>
<organism evidence="1 2">
    <name type="scientific">Ascaris lumbricoides</name>
    <name type="common">Giant roundworm</name>
    <dbReference type="NCBI Taxonomy" id="6252"/>
    <lineage>
        <taxon>Eukaryota</taxon>
        <taxon>Metazoa</taxon>
        <taxon>Ecdysozoa</taxon>
        <taxon>Nematoda</taxon>
        <taxon>Chromadorea</taxon>
        <taxon>Rhabditida</taxon>
        <taxon>Spirurina</taxon>
        <taxon>Ascaridomorpha</taxon>
        <taxon>Ascaridoidea</taxon>
        <taxon>Ascarididae</taxon>
        <taxon>Ascaris</taxon>
    </lineage>
</organism>
<proteinExistence type="predicted"/>
<protein>
    <submittedName>
        <fullName evidence="2">C2H2-type domain-containing protein</fullName>
    </submittedName>
</protein>